<comment type="caution">
    <text evidence="1">The sequence shown here is derived from an EMBL/GenBank/DDBJ whole genome shotgun (WGS) entry which is preliminary data.</text>
</comment>
<reference evidence="1" key="1">
    <citation type="journal article" date="2019" name="bioRxiv">
        <title>The Genome of the Zebra Mussel, Dreissena polymorpha: A Resource for Invasive Species Research.</title>
        <authorList>
            <person name="McCartney M.A."/>
            <person name="Auch B."/>
            <person name="Kono T."/>
            <person name="Mallez S."/>
            <person name="Zhang Y."/>
            <person name="Obille A."/>
            <person name="Becker A."/>
            <person name="Abrahante J.E."/>
            <person name="Garbe J."/>
            <person name="Badalamenti J.P."/>
            <person name="Herman A."/>
            <person name="Mangelson H."/>
            <person name="Liachko I."/>
            <person name="Sullivan S."/>
            <person name="Sone E.D."/>
            <person name="Koren S."/>
            <person name="Silverstein K.A.T."/>
            <person name="Beckman K.B."/>
            <person name="Gohl D.M."/>
        </authorList>
    </citation>
    <scope>NUCLEOTIDE SEQUENCE</scope>
    <source>
        <strain evidence="1">Duluth1</strain>
        <tissue evidence="1">Whole animal</tissue>
    </source>
</reference>
<evidence type="ECO:0000313" key="2">
    <source>
        <dbReference type="Proteomes" id="UP000828390"/>
    </source>
</evidence>
<organism evidence="1 2">
    <name type="scientific">Dreissena polymorpha</name>
    <name type="common">Zebra mussel</name>
    <name type="synonym">Mytilus polymorpha</name>
    <dbReference type="NCBI Taxonomy" id="45954"/>
    <lineage>
        <taxon>Eukaryota</taxon>
        <taxon>Metazoa</taxon>
        <taxon>Spiralia</taxon>
        <taxon>Lophotrochozoa</taxon>
        <taxon>Mollusca</taxon>
        <taxon>Bivalvia</taxon>
        <taxon>Autobranchia</taxon>
        <taxon>Heteroconchia</taxon>
        <taxon>Euheterodonta</taxon>
        <taxon>Imparidentia</taxon>
        <taxon>Neoheterodontei</taxon>
        <taxon>Myida</taxon>
        <taxon>Dreissenoidea</taxon>
        <taxon>Dreissenidae</taxon>
        <taxon>Dreissena</taxon>
    </lineage>
</organism>
<reference evidence="1" key="2">
    <citation type="submission" date="2020-11" db="EMBL/GenBank/DDBJ databases">
        <authorList>
            <person name="McCartney M.A."/>
            <person name="Auch B."/>
            <person name="Kono T."/>
            <person name="Mallez S."/>
            <person name="Becker A."/>
            <person name="Gohl D.M."/>
            <person name="Silverstein K.A.T."/>
            <person name="Koren S."/>
            <person name="Bechman K.B."/>
            <person name="Herman A."/>
            <person name="Abrahante J.E."/>
            <person name="Garbe J."/>
        </authorList>
    </citation>
    <scope>NUCLEOTIDE SEQUENCE</scope>
    <source>
        <strain evidence="1">Duluth1</strain>
        <tissue evidence="1">Whole animal</tissue>
    </source>
</reference>
<dbReference type="AlphaFoldDB" id="A0A9D4CFX4"/>
<gene>
    <name evidence="1" type="ORF">DPMN_050334</name>
</gene>
<dbReference type="Proteomes" id="UP000828390">
    <property type="component" value="Unassembled WGS sequence"/>
</dbReference>
<evidence type="ECO:0000313" key="1">
    <source>
        <dbReference type="EMBL" id="KAH3724515.1"/>
    </source>
</evidence>
<sequence length="77" mass="8761">MIQKSLSNQVFCALLRVIHPLIYIVHPAFRLTAPTSTSLKRTLENSLAQSSMHGYVFIQSKLSSFDGRRKGLLWTKK</sequence>
<keyword evidence="2" id="KW-1185">Reference proteome</keyword>
<accession>A0A9D4CFX4</accession>
<name>A0A9D4CFX4_DREPO</name>
<dbReference type="EMBL" id="JAIWYP010000012">
    <property type="protein sequence ID" value="KAH3724515.1"/>
    <property type="molecule type" value="Genomic_DNA"/>
</dbReference>
<proteinExistence type="predicted"/>
<protein>
    <submittedName>
        <fullName evidence="1">Uncharacterized protein</fullName>
    </submittedName>
</protein>